<dbReference type="GO" id="GO:0140014">
    <property type="term" value="P:mitotic nuclear division"/>
    <property type="evidence" value="ECO:0007669"/>
    <property type="project" value="Ensembl"/>
</dbReference>
<reference evidence="2" key="3">
    <citation type="submission" date="2025-09" db="UniProtKB">
        <authorList>
            <consortium name="Ensembl"/>
        </authorList>
    </citation>
    <scope>IDENTIFICATION</scope>
</reference>
<accession>H3AZ95</accession>
<protein>
    <submittedName>
        <fullName evidence="2">Germ cell nuclear acidic peptidase</fullName>
    </submittedName>
</protein>
<dbReference type="eggNOG" id="KOG3854">
    <property type="taxonomic scope" value="Eukaryota"/>
</dbReference>
<proteinExistence type="predicted"/>
<dbReference type="InParanoid" id="H3AZ95"/>
<dbReference type="GO" id="GO:0051983">
    <property type="term" value="P:regulation of chromosome segregation"/>
    <property type="evidence" value="ECO:0007669"/>
    <property type="project" value="Ensembl"/>
</dbReference>
<dbReference type="GeneTree" id="ENSGT00440000040163"/>
<name>H3AZ95_LATCH</name>
<dbReference type="GO" id="GO:0106300">
    <property type="term" value="P:protein-DNA covalent cross-linking repair"/>
    <property type="evidence" value="ECO:0007669"/>
    <property type="project" value="Ensembl"/>
</dbReference>
<dbReference type="Pfam" id="PF17283">
    <property type="entry name" value="Zn_ribbon_SprT"/>
    <property type="match status" value="1"/>
</dbReference>
<dbReference type="PANTHER" id="PTHR23099">
    <property type="entry name" value="TRANSCRIPTIONAL REGULATOR"/>
    <property type="match status" value="1"/>
</dbReference>
<dbReference type="Bgee" id="ENSLACG00000013173">
    <property type="expression patterns" value="Expressed in chordate pharynx and 1 other cell type or tissue"/>
</dbReference>
<dbReference type="GO" id="GO:0005634">
    <property type="term" value="C:nucleus"/>
    <property type="evidence" value="ECO:0007669"/>
    <property type="project" value="TreeGrafter"/>
</dbReference>
<dbReference type="Pfam" id="PF10263">
    <property type="entry name" value="SprT-like"/>
    <property type="match status" value="1"/>
</dbReference>
<evidence type="ECO:0000313" key="2">
    <source>
        <dbReference type="Ensembl" id="ENSLACP00000014966.1"/>
    </source>
</evidence>
<keyword evidence="3" id="KW-1185">Reference proteome</keyword>
<dbReference type="AlphaFoldDB" id="H3AZ95"/>
<feature type="domain" description="SprT-like" evidence="1">
    <location>
        <begin position="9"/>
        <end position="167"/>
    </location>
</feature>
<sequence length="222" mass="25923">MKNFKQKKEELVQRLYTLYNCSVFDCKLPEKMEISWNRKMRKTAGYCVTGQKRGKDGQRYARIELSEKVCDSADRLRDTLIHEMCHAATWIINGVRDGHGQFWRLYARKCKLAHPELPMVTRCHSYEINYKYRYQCTSCKNMIGRHSKSLDTKHVVCALCKGYLVLLQSTHKNGMPTRTHLTPFAKYVKENYGSRKKEAVGLSHAEVMRKLSADFAMKTKIL</sequence>
<dbReference type="Ensembl" id="ENSLACT00000015071.1">
    <property type="protein sequence ID" value="ENSLACP00000014966.1"/>
    <property type="gene ID" value="ENSLACG00000013173.1"/>
</dbReference>
<evidence type="ECO:0000259" key="1">
    <source>
        <dbReference type="SMART" id="SM00731"/>
    </source>
</evidence>
<dbReference type="STRING" id="7897.ENSLACP00000014966"/>
<dbReference type="PANTHER" id="PTHR23099:SF0">
    <property type="entry name" value="GERM CELL NUCLEAR ACIDIC PROTEIN"/>
    <property type="match status" value="1"/>
</dbReference>
<evidence type="ECO:0000313" key="3">
    <source>
        <dbReference type="Proteomes" id="UP000008672"/>
    </source>
</evidence>
<dbReference type="Proteomes" id="UP000008672">
    <property type="component" value="Unassembled WGS sequence"/>
</dbReference>
<dbReference type="InterPro" id="IPR006640">
    <property type="entry name" value="SprT-like_domain"/>
</dbReference>
<dbReference type="InterPro" id="IPR035240">
    <property type="entry name" value="SprT_Zn_ribbon"/>
</dbReference>
<reference evidence="2" key="2">
    <citation type="submission" date="2025-08" db="UniProtKB">
        <authorList>
            <consortium name="Ensembl"/>
        </authorList>
    </citation>
    <scope>IDENTIFICATION</scope>
</reference>
<dbReference type="HOGENOM" id="CLU_012966_1_0_1"/>
<dbReference type="EMBL" id="AFYH01144567">
    <property type="status" value="NOT_ANNOTATED_CDS"/>
    <property type="molecule type" value="Genomic_DNA"/>
</dbReference>
<dbReference type="OMA" id="CHNYDIE"/>
<organism evidence="2 3">
    <name type="scientific">Latimeria chalumnae</name>
    <name type="common">Coelacanth</name>
    <dbReference type="NCBI Taxonomy" id="7897"/>
    <lineage>
        <taxon>Eukaryota</taxon>
        <taxon>Metazoa</taxon>
        <taxon>Chordata</taxon>
        <taxon>Craniata</taxon>
        <taxon>Vertebrata</taxon>
        <taxon>Euteleostomi</taxon>
        <taxon>Coelacanthiformes</taxon>
        <taxon>Coelacanthidae</taxon>
        <taxon>Latimeria</taxon>
    </lineage>
</organism>
<reference evidence="3" key="1">
    <citation type="submission" date="2011-08" db="EMBL/GenBank/DDBJ databases">
        <title>The draft genome of Latimeria chalumnae.</title>
        <authorList>
            <person name="Di Palma F."/>
            <person name="Alfoldi J."/>
            <person name="Johnson J."/>
            <person name="Berlin A."/>
            <person name="Gnerre S."/>
            <person name="Jaffe D."/>
            <person name="MacCallum I."/>
            <person name="Young S."/>
            <person name="Walker B.J."/>
            <person name="Lander E."/>
            <person name="Lindblad-Toh K."/>
        </authorList>
    </citation>
    <scope>NUCLEOTIDE SEQUENCE [LARGE SCALE GENOMIC DNA]</scope>
    <source>
        <strain evidence="3">Wild caught</strain>
    </source>
</reference>
<dbReference type="SMART" id="SM00731">
    <property type="entry name" value="SprT"/>
    <property type="match status" value="1"/>
</dbReference>